<keyword evidence="1" id="KW-0677">Repeat</keyword>
<dbReference type="GO" id="GO:0009451">
    <property type="term" value="P:RNA modification"/>
    <property type="evidence" value="ECO:0007669"/>
    <property type="project" value="InterPro"/>
</dbReference>
<evidence type="ECO:0000256" key="1">
    <source>
        <dbReference type="ARBA" id="ARBA00022737"/>
    </source>
</evidence>
<dbReference type="Pfam" id="PF01535">
    <property type="entry name" value="PPR"/>
    <property type="match status" value="2"/>
</dbReference>
<name>A0A7J6WV19_THATH</name>
<feature type="compositionally biased region" description="Polar residues" evidence="2">
    <location>
        <begin position="113"/>
        <end position="124"/>
    </location>
</feature>
<dbReference type="InterPro" id="IPR011990">
    <property type="entry name" value="TPR-like_helical_dom_sf"/>
</dbReference>
<sequence>MIVNGYQQDVFAGSALLDLYVKCGCFGDAYKLFDRIPQRNEVTWNSMDSGYVQNGNWVKALEALESLVLKLVAEGRLLLQENHHSLWRLTDMDSKEPDFEDEEDNKEGIDSVGVSNSSKVEGVF</sequence>
<organism evidence="3 4">
    <name type="scientific">Thalictrum thalictroides</name>
    <name type="common">Rue-anemone</name>
    <name type="synonym">Anemone thalictroides</name>
    <dbReference type="NCBI Taxonomy" id="46969"/>
    <lineage>
        <taxon>Eukaryota</taxon>
        <taxon>Viridiplantae</taxon>
        <taxon>Streptophyta</taxon>
        <taxon>Embryophyta</taxon>
        <taxon>Tracheophyta</taxon>
        <taxon>Spermatophyta</taxon>
        <taxon>Magnoliopsida</taxon>
        <taxon>Ranunculales</taxon>
        <taxon>Ranunculaceae</taxon>
        <taxon>Thalictroideae</taxon>
        <taxon>Thalictrum</taxon>
    </lineage>
</organism>
<dbReference type="InterPro" id="IPR046960">
    <property type="entry name" value="PPR_At4g14850-like_plant"/>
</dbReference>
<comment type="caution">
    <text evidence="3">The sequence shown here is derived from an EMBL/GenBank/DDBJ whole genome shotgun (WGS) entry which is preliminary data.</text>
</comment>
<evidence type="ECO:0000313" key="4">
    <source>
        <dbReference type="Proteomes" id="UP000554482"/>
    </source>
</evidence>
<gene>
    <name evidence="3" type="ORF">FRX31_010501</name>
</gene>
<dbReference type="GO" id="GO:0003723">
    <property type="term" value="F:RNA binding"/>
    <property type="evidence" value="ECO:0007669"/>
    <property type="project" value="InterPro"/>
</dbReference>
<dbReference type="PANTHER" id="PTHR47926">
    <property type="entry name" value="PENTATRICOPEPTIDE REPEAT-CONTAINING PROTEIN"/>
    <property type="match status" value="1"/>
</dbReference>
<protein>
    <recommendedName>
        <fullName evidence="5">Pentatricopeptide repeat-containing protein</fullName>
    </recommendedName>
</protein>
<dbReference type="Proteomes" id="UP000554482">
    <property type="component" value="Unassembled WGS sequence"/>
</dbReference>
<dbReference type="OrthoDB" id="9990610at2759"/>
<dbReference type="EMBL" id="JABWDY010011316">
    <property type="protein sequence ID" value="KAF5199912.1"/>
    <property type="molecule type" value="Genomic_DNA"/>
</dbReference>
<accession>A0A7J6WV19</accession>
<dbReference type="AlphaFoldDB" id="A0A7J6WV19"/>
<reference evidence="3 4" key="1">
    <citation type="submission" date="2020-06" db="EMBL/GenBank/DDBJ databases">
        <title>Transcriptomic and genomic resources for Thalictrum thalictroides and T. hernandezii: Facilitating candidate gene discovery in an emerging model plant lineage.</title>
        <authorList>
            <person name="Arias T."/>
            <person name="Riano-Pachon D.M."/>
            <person name="Di Stilio V.S."/>
        </authorList>
    </citation>
    <scope>NUCLEOTIDE SEQUENCE [LARGE SCALE GENOMIC DNA]</scope>
    <source>
        <strain evidence="4">cv. WT478/WT964</strain>
        <tissue evidence="3">Leaves</tissue>
    </source>
</reference>
<evidence type="ECO:0000313" key="3">
    <source>
        <dbReference type="EMBL" id="KAF5199912.1"/>
    </source>
</evidence>
<keyword evidence="4" id="KW-1185">Reference proteome</keyword>
<proteinExistence type="predicted"/>
<dbReference type="Gene3D" id="1.25.40.10">
    <property type="entry name" value="Tetratricopeptide repeat domain"/>
    <property type="match status" value="1"/>
</dbReference>
<evidence type="ECO:0000256" key="2">
    <source>
        <dbReference type="SAM" id="MobiDB-lite"/>
    </source>
</evidence>
<dbReference type="InterPro" id="IPR002885">
    <property type="entry name" value="PPR_rpt"/>
</dbReference>
<feature type="region of interest" description="Disordered" evidence="2">
    <location>
        <begin position="94"/>
        <end position="124"/>
    </location>
</feature>
<dbReference type="PANTHER" id="PTHR47926:SF347">
    <property type="entry name" value="PENTATRICOPEPTIDE REPEAT-CONTAINING PROTEIN"/>
    <property type="match status" value="1"/>
</dbReference>
<evidence type="ECO:0008006" key="5">
    <source>
        <dbReference type="Google" id="ProtNLM"/>
    </source>
</evidence>